<dbReference type="Gene3D" id="3.60.21.70">
    <property type="entry name" value="PhoD-like phosphatase"/>
    <property type="match status" value="1"/>
</dbReference>
<proteinExistence type="predicted"/>
<reference evidence="2 3" key="1">
    <citation type="journal article" date="2019" name="Mol. Biol. Evol.">
        <title>Blast fungal genomes show frequent chromosomal changes, gene gains and losses, and effector gene turnover.</title>
        <authorList>
            <person name="Gomez Luciano L.B."/>
            <person name="Jason Tsai I."/>
            <person name="Chuma I."/>
            <person name="Tosa Y."/>
            <person name="Chen Y.H."/>
            <person name="Li J.Y."/>
            <person name="Li M.Y."/>
            <person name="Jade Lu M.Y."/>
            <person name="Nakayashiki H."/>
            <person name="Li W.H."/>
        </authorList>
    </citation>
    <scope>NUCLEOTIDE SEQUENCE [LARGE SCALE GENOMIC DNA]</scope>
    <source>
        <strain evidence="2">MZ5-1-6</strain>
    </source>
</reference>
<dbReference type="SUPFAM" id="SSF56300">
    <property type="entry name" value="Metallo-dependent phosphatases"/>
    <property type="match status" value="1"/>
</dbReference>
<dbReference type="SMR" id="A0A4P7NC86"/>
<dbReference type="VEuPathDB" id="FungiDB:M_BR32_EuGene_00119421"/>
<evidence type="ECO:0000259" key="1">
    <source>
        <dbReference type="Pfam" id="PF09423"/>
    </source>
</evidence>
<dbReference type="PANTHER" id="PTHR43606">
    <property type="entry name" value="PHOSPHATASE, PUTATIVE (AFU_ORTHOLOGUE AFUA_6G08710)-RELATED"/>
    <property type="match status" value="1"/>
</dbReference>
<dbReference type="InterPro" id="IPR038607">
    <property type="entry name" value="PhoD-like_sf"/>
</dbReference>
<dbReference type="EMBL" id="CP034206">
    <property type="protein sequence ID" value="QBZ58040.1"/>
    <property type="molecule type" value="Genomic_DNA"/>
</dbReference>
<sequence>MASFQTRTAAVSSVALRFLSYFFLRWGLLPLIPAVVFGLFAIYVPSFISGYKKDIADDVVVRDTTITSPPVVKQENGKVKIVSEEVEIHEVIEKKPYKLWRTLLGGRPNPRSPLASYLTFVVNILLVGMVADRLFREHLYSTEDLSFVRVGHVSDTEAKFLIREPDQTKMPVTLQIRLKDPEPPFEMSTWQSVGGVRWTLNETDYTAVLTAPLRHSKQRTYVWQTSNNHSGEFTSAPKPGQSPDLFNGKFTFLSTSCIVQRLPYNPSDHALAIPGMRHLAKVLPTLGAQFMLFLGDFIYIDVPKRWGTHVDVYRQEYRQVYASPDWSGVGQNLSWIHVLDDHEIANDWHANKTGVYEAAVDPWHHYQTAVNPPPARQAGLQAARAGVTYFEFSQGPASFFMLDTRTYRSSNLVKPYDSPEKTMLGKEQLEDLLDWLQRPEPKGVKWKIVASSVPLTKNWRVNTQDTWGGFLAERQKILEAMWEVGTRGLGVVVLSGDRHEFAATKFPPPAGSKWPESSAVHEFSVSPLSQFYSPIPTYRQTDDEDIEIKYINKGNSKFGAITLENMAGGEQSTLTYRLFIDGVETWDTVVLSPPEPRKERGPSFWDNIL</sequence>
<dbReference type="Proteomes" id="UP000294847">
    <property type="component" value="Chromosome 3"/>
</dbReference>
<dbReference type="Pfam" id="PF09423">
    <property type="entry name" value="PhoD"/>
    <property type="match status" value="1"/>
</dbReference>
<protein>
    <recommendedName>
        <fullName evidence="1">PhoD-like phosphatase metallophosphatase domain-containing protein</fullName>
    </recommendedName>
</protein>
<dbReference type="AlphaFoldDB" id="A0A4P7NC86"/>
<dbReference type="OMA" id="IHGPASF"/>
<evidence type="ECO:0000313" key="2">
    <source>
        <dbReference type="EMBL" id="QBZ58040.1"/>
    </source>
</evidence>
<feature type="domain" description="PhoD-like phosphatase metallophosphatase" evidence="1">
    <location>
        <begin position="278"/>
        <end position="538"/>
    </location>
</feature>
<organism evidence="2 3">
    <name type="scientific">Pyricularia oryzae</name>
    <name type="common">Rice blast fungus</name>
    <name type="synonym">Magnaporthe oryzae</name>
    <dbReference type="NCBI Taxonomy" id="318829"/>
    <lineage>
        <taxon>Eukaryota</taxon>
        <taxon>Fungi</taxon>
        <taxon>Dikarya</taxon>
        <taxon>Ascomycota</taxon>
        <taxon>Pezizomycotina</taxon>
        <taxon>Sordariomycetes</taxon>
        <taxon>Sordariomycetidae</taxon>
        <taxon>Magnaporthales</taxon>
        <taxon>Pyriculariaceae</taxon>
        <taxon>Pyricularia</taxon>
    </lineage>
</organism>
<dbReference type="InterPro" id="IPR018946">
    <property type="entry name" value="PhoD-like_MPP"/>
</dbReference>
<name>A0A4P7NC86_PYROR</name>
<accession>A0A4P7NC86</accession>
<gene>
    <name evidence="2" type="ORF">PoMZ_02979</name>
</gene>
<dbReference type="PANTHER" id="PTHR43606:SF2">
    <property type="entry name" value="ALKALINE PHOSPHATASE FAMILY PROTEIN (AFU_ORTHOLOGUE AFUA_5G03860)"/>
    <property type="match status" value="1"/>
</dbReference>
<dbReference type="InterPro" id="IPR052900">
    <property type="entry name" value="Phospholipid_Metab_Enz"/>
</dbReference>
<dbReference type="CDD" id="cd07389">
    <property type="entry name" value="MPP_PhoD"/>
    <property type="match status" value="1"/>
</dbReference>
<dbReference type="InterPro" id="IPR029052">
    <property type="entry name" value="Metallo-depent_PP-like"/>
</dbReference>
<evidence type="ECO:0000313" key="3">
    <source>
        <dbReference type="Proteomes" id="UP000294847"/>
    </source>
</evidence>